<evidence type="ECO:0000256" key="1">
    <source>
        <dbReference type="ARBA" id="ARBA00022723"/>
    </source>
</evidence>
<dbReference type="Gene3D" id="3.40.225.10">
    <property type="entry name" value="Class II aldolase/adducin N-terminal domain"/>
    <property type="match status" value="1"/>
</dbReference>
<evidence type="ECO:0000313" key="5">
    <source>
        <dbReference type="Proteomes" id="UP001165685"/>
    </source>
</evidence>
<evidence type="ECO:0000256" key="2">
    <source>
        <dbReference type="ARBA" id="ARBA00023239"/>
    </source>
</evidence>
<sequence length="217" mass="22311">MLLEQERRDASRTARRLAAEGLAHGGSGTVSVRSGDLIAVTPAGVPLDRVEPADCPVLSLEGGVLEGRRGPAADTTLHIAVHRCTAIGALVQAPGEHAAAVSAVLSELPPVHQAAARLGGAVPVAGYAAYGSGELADQAVKALKGRSAALLACLGGAASGPDADRAYENMRLLEWLCGVYTRSRALGAPRVLSEDELAEVRRRDAEGWAGPDPFLPC</sequence>
<dbReference type="EMBL" id="JAQFWP010000025">
    <property type="protein sequence ID" value="MDA2805832.1"/>
    <property type="molecule type" value="Genomic_DNA"/>
</dbReference>
<gene>
    <name evidence="4" type="ORF">O4U47_15050</name>
</gene>
<dbReference type="RefSeq" id="WP_270678479.1">
    <property type="nucleotide sequence ID" value="NZ_JAQFWP010000025.1"/>
</dbReference>
<evidence type="ECO:0000259" key="3">
    <source>
        <dbReference type="SMART" id="SM01007"/>
    </source>
</evidence>
<keyword evidence="2" id="KW-0456">Lyase</keyword>
<reference evidence="4" key="1">
    <citation type="submission" date="2023-01" db="EMBL/GenBank/DDBJ databases">
        <title>Draft genome sequence of Nocardiopsis sp. LSu2-4 isolated from halophytes.</title>
        <authorList>
            <person name="Duangmal K."/>
            <person name="Chantavorakit T."/>
        </authorList>
    </citation>
    <scope>NUCLEOTIDE SEQUENCE</scope>
    <source>
        <strain evidence="4">LSu2-4</strain>
    </source>
</reference>
<organism evidence="4 5">
    <name type="scientific">Nocardiopsis suaedae</name>
    <dbReference type="NCBI Taxonomy" id="3018444"/>
    <lineage>
        <taxon>Bacteria</taxon>
        <taxon>Bacillati</taxon>
        <taxon>Actinomycetota</taxon>
        <taxon>Actinomycetes</taxon>
        <taxon>Streptosporangiales</taxon>
        <taxon>Nocardiopsidaceae</taxon>
        <taxon>Nocardiopsis</taxon>
    </lineage>
</organism>
<name>A0ABT4TMA7_9ACTN</name>
<dbReference type="Proteomes" id="UP001165685">
    <property type="component" value="Unassembled WGS sequence"/>
</dbReference>
<dbReference type="SUPFAM" id="SSF53639">
    <property type="entry name" value="AraD/HMP-PK domain-like"/>
    <property type="match status" value="1"/>
</dbReference>
<dbReference type="PANTHER" id="PTHR22789:SF0">
    <property type="entry name" value="3-OXO-TETRONATE 4-PHOSPHATE DECARBOXYLASE-RELATED"/>
    <property type="match status" value="1"/>
</dbReference>
<keyword evidence="1" id="KW-0479">Metal-binding</keyword>
<evidence type="ECO:0000313" key="4">
    <source>
        <dbReference type="EMBL" id="MDA2805832.1"/>
    </source>
</evidence>
<feature type="domain" description="Class II aldolase/adducin N-terminal" evidence="3">
    <location>
        <begin position="8"/>
        <end position="181"/>
    </location>
</feature>
<protein>
    <submittedName>
        <fullName evidence="4">Class II aldolase/adducin family protein</fullName>
    </submittedName>
</protein>
<proteinExistence type="predicted"/>
<keyword evidence="5" id="KW-1185">Reference proteome</keyword>
<comment type="caution">
    <text evidence="4">The sequence shown here is derived from an EMBL/GenBank/DDBJ whole genome shotgun (WGS) entry which is preliminary data.</text>
</comment>
<dbReference type="InterPro" id="IPR036409">
    <property type="entry name" value="Aldolase_II/adducin_N_sf"/>
</dbReference>
<dbReference type="Pfam" id="PF00596">
    <property type="entry name" value="Aldolase_II"/>
    <property type="match status" value="1"/>
</dbReference>
<dbReference type="PANTHER" id="PTHR22789">
    <property type="entry name" value="FUCULOSE PHOSPHATE ALDOLASE"/>
    <property type="match status" value="1"/>
</dbReference>
<dbReference type="InterPro" id="IPR001303">
    <property type="entry name" value="Aldolase_II/adducin_N"/>
</dbReference>
<accession>A0ABT4TMA7</accession>
<dbReference type="InterPro" id="IPR050197">
    <property type="entry name" value="Aldolase_class_II_sugar_metab"/>
</dbReference>
<dbReference type="SMART" id="SM01007">
    <property type="entry name" value="Aldolase_II"/>
    <property type="match status" value="1"/>
</dbReference>